<feature type="domain" description="Protein kinase" evidence="9">
    <location>
        <begin position="1041"/>
        <end position="1341"/>
    </location>
</feature>
<reference evidence="12" key="1">
    <citation type="submission" date="2025-08" db="UniProtKB">
        <authorList>
            <consortium name="RefSeq"/>
        </authorList>
    </citation>
    <scope>IDENTIFICATION</scope>
    <source>
        <tissue evidence="12">Whole organism</tissue>
    </source>
</reference>
<dbReference type="InterPro" id="IPR000961">
    <property type="entry name" value="AGC-kinase_C"/>
</dbReference>
<feature type="region of interest" description="Disordered" evidence="8">
    <location>
        <begin position="1453"/>
        <end position="1475"/>
    </location>
</feature>
<feature type="region of interest" description="Disordered" evidence="8">
    <location>
        <begin position="61"/>
        <end position="93"/>
    </location>
</feature>
<dbReference type="PROSITE" id="PS00108">
    <property type="entry name" value="PROTEIN_KINASE_ST"/>
    <property type="match status" value="1"/>
</dbReference>
<gene>
    <name evidence="12" type="primary">LOC108682819</name>
</gene>
<dbReference type="GO" id="GO:0005524">
    <property type="term" value="F:ATP binding"/>
    <property type="evidence" value="ECO:0007669"/>
    <property type="project" value="UniProtKB-UniRule"/>
</dbReference>
<proteinExistence type="predicted"/>
<dbReference type="InterPro" id="IPR017441">
    <property type="entry name" value="Protein_kinase_ATP_BS"/>
</dbReference>
<evidence type="ECO:0000256" key="5">
    <source>
        <dbReference type="ARBA" id="ARBA00022777"/>
    </source>
</evidence>
<keyword evidence="4 7" id="KW-0547">Nucleotide-binding</keyword>
<feature type="binding site" evidence="7">
    <location>
        <position position="1074"/>
    </location>
    <ligand>
        <name>ATP</name>
        <dbReference type="ChEBI" id="CHEBI:30616"/>
    </ligand>
</feature>
<dbReference type="Pfam" id="PF00069">
    <property type="entry name" value="Pkinase"/>
    <property type="match status" value="3"/>
</dbReference>
<feature type="compositionally biased region" description="Low complexity" evidence="8">
    <location>
        <begin position="1"/>
        <end position="10"/>
    </location>
</feature>
<dbReference type="SUPFAM" id="SSF56112">
    <property type="entry name" value="Protein kinase-like (PK-like)"/>
    <property type="match status" value="2"/>
</dbReference>
<keyword evidence="2" id="KW-0597">Phosphoprotein</keyword>
<evidence type="ECO:0000259" key="10">
    <source>
        <dbReference type="PROSITE" id="PS51285"/>
    </source>
</evidence>
<dbReference type="PROSITE" id="PS00107">
    <property type="entry name" value="PROTEIN_KINASE_ATP"/>
    <property type="match status" value="1"/>
</dbReference>
<feature type="compositionally biased region" description="Polar residues" evidence="8">
    <location>
        <begin position="1463"/>
        <end position="1475"/>
    </location>
</feature>
<evidence type="ECO:0000256" key="8">
    <source>
        <dbReference type="SAM" id="MobiDB-lite"/>
    </source>
</evidence>
<keyword evidence="5" id="KW-0418">Kinase</keyword>
<dbReference type="RefSeq" id="XP_018027549.1">
    <property type="nucleotide sequence ID" value="XM_018172060.2"/>
</dbReference>
<evidence type="ECO:0000256" key="2">
    <source>
        <dbReference type="ARBA" id="ARBA00022553"/>
    </source>
</evidence>
<evidence type="ECO:0000256" key="4">
    <source>
        <dbReference type="ARBA" id="ARBA00022741"/>
    </source>
</evidence>
<name>A0A8B7PMX5_HYAAZ</name>
<dbReference type="KEGG" id="hazt:108682819"/>
<dbReference type="PROSITE" id="PS51285">
    <property type="entry name" value="AGC_KINASE_CTER"/>
    <property type="match status" value="1"/>
</dbReference>
<keyword evidence="6 7" id="KW-0067">ATP-binding</keyword>
<dbReference type="GeneID" id="108682819"/>
<evidence type="ECO:0000313" key="11">
    <source>
        <dbReference type="Proteomes" id="UP000694843"/>
    </source>
</evidence>
<feature type="compositionally biased region" description="Basic and acidic residues" evidence="8">
    <location>
        <begin position="73"/>
        <end position="93"/>
    </location>
</feature>
<keyword evidence="3" id="KW-0808">Transferase</keyword>
<feature type="domain" description="AGC-kinase C-terminal" evidence="10">
    <location>
        <begin position="939"/>
        <end position="1007"/>
    </location>
</feature>
<dbReference type="SMART" id="SM00220">
    <property type="entry name" value="S_TKc"/>
    <property type="match status" value="2"/>
</dbReference>
<evidence type="ECO:0000256" key="6">
    <source>
        <dbReference type="ARBA" id="ARBA00022840"/>
    </source>
</evidence>
<feature type="domain" description="Protein kinase" evidence="9">
    <location>
        <begin position="757"/>
        <end position="1013"/>
    </location>
</feature>
<dbReference type="InterPro" id="IPR008271">
    <property type="entry name" value="Ser/Thr_kinase_AS"/>
</dbReference>
<protein>
    <submittedName>
        <fullName evidence="12">Uncharacterized protein LOC108682819</fullName>
    </submittedName>
</protein>
<feature type="region of interest" description="Disordered" evidence="8">
    <location>
        <begin position="236"/>
        <end position="282"/>
    </location>
</feature>
<feature type="region of interest" description="Disordered" evidence="8">
    <location>
        <begin position="198"/>
        <end position="223"/>
    </location>
</feature>
<evidence type="ECO:0000313" key="12">
    <source>
        <dbReference type="RefSeq" id="XP_018027549.1"/>
    </source>
</evidence>
<organism evidence="11 12">
    <name type="scientific">Hyalella azteca</name>
    <name type="common">Amphipod</name>
    <dbReference type="NCBI Taxonomy" id="294128"/>
    <lineage>
        <taxon>Eukaryota</taxon>
        <taxon>Metazoa</taxon>
        <taxon>Ecdysozoa</taxon>
        <taxon>Arthropoda</taxon>
        <taxon>Crustacea</taxon>
        <taxon>Multicrustacea</taxon>
        <taxon>Malacostraca</taxon>
        <taxon>Eumalacostraca</taxon>
        <taxon>Peracarida</taxon>
        <taxon>Amphipoda</taxon>
        <taxon>Senticaudata</taxon>
        <taxon>Talitrida</taxon>
        <taxon>Talitroidea</taxon>
        <taxon>Hyalellidae</taxon>
        <taxon>Hyalella</taxon>
    </lineage>
</organism>
<evidence type="ECO:0000256" key="3">
    <source>
        <dbReference type="ARBA" id="ARBA00022679"/>
    </source>
</evidence>
<feature type="region of interest" description="Disordered" evidence="8">
    <location>
        <begin position="1601"/>
        <end position="1630"/>
    </location>
</feature>
<keyword evidence="1" id="KW-0723">Serine/threonine-protein kinase</keyword>
<dbReference type="Proteomes" id="UP000694843">
    <property type="component" value="Unplaced"/>
</dbReference>
<accession>A0A8B7PMX5</accession>
<dbReference type="GO" id="GO:0004674">
    <property type="term" value="F:protein serine/threonine kinase activity"/>
    <property type="evidence" value="ECO:0007669"/>
    <property type="project" value="UniProtKB-KW"/>
</dbReference>
<sequence length="1630" mass="178705">MSSEPKSLSSKSKDSGLGMCNCDKEYRTTRVLSCPDGSQRTCKVCLKCGASSSSAVTSAVTSVTSDAPSQLQSHEDHQSEKVSRQETSRDDGIASPCREEVVYDYQGASRLGCNMANNIVIECQNNSPNLLNPAFLAQSDSSVVGHSSQPYGFHEWLDCAVASPNSGFLSVSRTQIVEESEVVDLSVASNIEVVELSDDQEVEEECVASSGSDSTSKPKDEVSPIVASLPVENSVRSHLRCSNDSSPRSNVQTPESSVASSGYGTVRSGSAGNSVSDSPVSSEIRTAHTECAIQQDVQSPMCFPVMTQTVQLPAAITPQKYIMNMHVQSPIYLPGMVVNPFSYSPDEQATRADASISSTRYLPPRSSSPLEMVYSSLPQPAGINNQVQEVIDLTQFPARTVARDSNEIEVVTCNTRPQVPQLIAGPPAKVRSPYTNKFSDISSADDGRFSDINSPQKMMTPVKSRALPISPLAISSSSTVASAKLVPSTSRLQVPEVIADSPAKVNSPYINKFSDISSADDFGRYSDINSPQKMTTPMKSRALPSSPLVKSSTAAIGLDENAMNSSTETVIFPSTLLLRRNSITRSPATPLTSPSFGSDTLSASSSIILSPSGTPPSCNRKRLTPYCCSKHSYNRTQAKPAGPRTAARPVVGPTPGQVNPQSINSVNHSALSIPDRSNDRRPTHLNMSPEGQEEPAWNYKSGLEIKVVECLDETKRKSEITPPKYPERLTGKIVHPSLSVTPDHSKMSADYVDVTHFKALKQLGSGAYGTVFLVRKMTGADVGKTYAMKVVRKCVLLQRTKAVEHAYTELQVLRLLQDDPSFAQLKYAFQDELFLYLVMDFIQGGELFFHFNRGGQMSEDHTRFYVGEMVLAVEKLHADLNNDGNAKLARRILSLEVQMPPSLSPKAADFISRLIARDQTQRLGYNNGAAELKNHPFFEGMDWAALSARRVRPPFVPVLYRDDDVANFHRNFTCKDLVMTTLEMDGLRHIWFKNYQHSPAGVALEAVVLHATTRRAAPCVRDLSVVAAAGISAFFQKYAIDFNEPAIGQGSSGLVLRCTSTRTSTRTSQTYAVKVVPRALDCSMEVQMLTSAQGHHSIIKFIDFIQDMAFSYIVTELVAGEDLRSYLHRNAETTEMKIRDVFEKICVAVDHLHTLNIAHRDLKPENVMLDPLNGSVKIIDFGFACKHFPDADSAGPGAESAVRAPANFTLSFAAPELIKDYLEERKKDAGEGYSDVYSGKRKRNVAALLPSKRSRPQAALADPRACDMWSLGVMLYLMVSSKHPFEGTASPLAKILAGDFRFDEEAWENVNSSVRSLVQELLAVDPADRPFTKDVLEHPWMQFDEFVNPLAMELPSLRRPTLPNTQNLVDDLAVAQERCRFSAARYLSSTRVRRVNTLSSTYLMKEIAGASSRTFVAPFNGLPPVAPTYFNSQSLARFHGRASMEDINTSSFVGRVPQLPKSAPSSTVPSRNNSNAANDDEIYAALASQIRGAKFVQGFELNGKKFLPRSPKQRLDFSGFLADNESEPREPKIIKRQLFAAEISFSGASGALPSNEFSSGYHSASRNTGYKHSAADQSARYPLAPRYTVFEPILTRSRKRLLDGGSPPEILAPAVRRYKRRRRNQNSKDR</sequence>
<evidence type="ECO:0000256" key="7">
    <source>
        <dbReference type="PROSITE-ProRule" id="PRU10141"/>
    </source>
</evidence>
<keyword evidence="11" id="KW-1185">Reference proteome</keyword>
<evidence type="ECO:0000256" key="1">
    <source>
        <dbReference type="ARBA" id="ARBA00022527"/>
    </source>
</evidence>
<dbReference type="Gene3D" id="1.10.510.10">
    <property type="entry name" value="Transferase(Phosphotransferase) domain 1"/>
    <property type="match status" value="3"/>
</dbReference>
<dbReference type="Gene3D" id="3.30.200.20">
    <property type="entry name" value="Phosphorylase Kinase, domain 1"/>
    <property type="match status" value="3"/>
</dbReference>
<dbReference type="InterPro" id="IPR011009">
    <property type="entry name" value="Kinase-like_dom_sf"/>
</dbReference>
<dbReference type="PANTHER" id="PTHR24351">
    <property type="entry name" value="RIBOSOMAL PROTEIN S6 KINASE"/>
    <property type="match status" value="1"/>
</dbReference>
<feature type="compositionally biased region" description="Basic residues" evidence="8">
    <location>
        <begin position="1616"/>
        <end position="1630"/>
    </location>
</feature>
<dbReference type="PROSITE" id="PS50011">
    <property type="entry name" value="PROTEIN_KINASE_DOM"/>
    <property type="match status" value="2"/>
</dbReference>
<evidence type="ECO:0000259" key="9">
    <source>
        <dbReference type="PROSITE" id="PS50011"/>
    </source>
</evidence>
<feature type="region of interest" description="Disordered" evidence="8">
    <location>
        <begin position="1"/>
        <end position="20"/>
    </location>
</feature>
<dbReference type="InterPro" id="IPR000719">
    <property type="entry name" value="Prot_kinase_dom"/>
</dbReference>